<name>A0ABV0W1D5_9TELE</name>
<evidence type="ECO:0000313" key="9">
    <source>
        <dbReference type="Proteomes" id="UP001444071"/>
    </source>
</evidence>
<dbReference type="InterPro" id="IPR009851">
    <property type="entry name" value="Mod_r"/>
</dbReference>
<comment type="function">
    <text evidence="6">Component of the ESCRT-I complex, a regulator of vesicular trafficking process. Required for the sorting of endocytic ubiquitinated cargos into multivesicular bodies. May be involved in cell growth and differentiation.</text>
</comment>
<sequence>MSNSKEGTSCPDGYRALSTAELRELLQSDDKMDQIIRLNEKFQELQVDREMLLTSNRSLAEESLAQRPCLNNGKLQLAEKYKELSNLITTCWEKQSQLGEFTSPLRRHRFGGSGGTWFGGSSLSSLVIAGRHPNMTPQFETSKAKMYLNPIQLSVTAALVLRLKEASHQSTEKVLSVTETSLHLLSKSLSMTGVRSWEPNGAYQMPAGSLQQLSRNLQAKLGRVGSLFQQVLLLTVQLAEDVI</sequence>
<dbReference type="PANTHER" id="PTHR13678">
    <property type="entry name" value="VACUOLAR PROTEIN SORTING-ASSOCIATED PROTEIN 37"/>
    <property type="match status" value="1"/>
</dbReference>
<accession>A0ABV0W1D5</accession>
<proteinExistence type="inferred from homology"/>
<evidence type="ECO:0000259" key="7">
    <source>
        <dbReference type="Pfam" id="PF07200"/>
    </source>
</evidence>
<comment type="similarity">
    <text evidence="2">Belongs to the VPS37 family.</text>
</comment>
<evidence type="ECO:0000256" key="3">
    <source>
        <dbReference type="ARBA" id="ARBA00022448"/>
    </source>
</evidence>
<evidence type="ECO:0000313" key="8">
    <source>
        <dbReference type="EMBL" id="MEQ2263343.1"/>
    </source>
</evidence>
<evidence type="ECO:0000256" key="5">
    <source>
        <dbReference type="ARBA" id="ARBA00022927"/>
    </source>
</evidence>
<feature type="domain" description="VPS37 C-terminal" evidence="7">
    <location>
        <begin position="16"/>
        <end position="102"/>
    </location>
</feature>
<dbReference type="PANTHER" id="PTHR13678:SF24">
    <property type="entry name" value="SI:CH211-284F22.3"/>
    <property type="match status" value="1"/>
</dbReference>
<keyword evidence="5" id="KW-0653">Protein transport</keyword>
<organism evidence="8 9">
    <name type="scientific">Xenotaenia resolanae</name>
    <dbReference type="NCBI Taxonomy" id="208358"/>
    <lineage>
        <taxon>Eukaryota</taxon>
        <taxon>Metazoa</taxon>
        <taxon>Chordata</taxon>
        <taxon>Craniata</taxon>
        <taxon>Vertebrata</taxon>
        <taxon>Euteleostomi</taxon>
        <taxon>Actinopterygii</taxon>
        <taxon>Neopterygii</taxon>
        <taxon>Teleostei</taxon>
        <taxon>Neoteleostei</taxon>
        <taxon>Acanthomorphata</taxon>
        <taxon>Ovalentaria</taxon>
        <taxon>Atherinomorphae</taxon>
        <taxon>Cyprinodontiformes</taxon>
        <taxon>Goodeidae</taxon>
        <taxon>Xenotaenia</taxon>
    </lineage>
</organism>
<evidence type="ECO:0000256" key="6">
    <source>
        <dbReference type="ARBA" id="ARBA00025010"/>
    </source>
</evidence>
<dbReference type="Proteomes" id="UP001444071">
    <property type="component" value="Unassembled WGS sequence"/>
</dbReference>
<comment type="subcellular location">
    <subcellularLocation>
        <location evidence="1">Late endosome membrane</location>
        <topology evidence="1">Peripheral membrane protein</topology>
    </subcellularLocation>
</comment>
<protein>
    <recommendedName>
        <fullName evidence="7">VPS37 C-terminal domain-containing protein</fullName>
    </recommendedName>
</protein>
<dbReference type="EMBL" id="JAHRIM010022211">
    <property type="protein sequence ID" value="MEQ2263343.1"/>
    <property type="molecule type" value="Genomic_DNA"/>
</dbReference>
<evidence type="ECO:0000256" key="2">
    <source>
        <dbReference type="ARBA" id="ARBA00007617"/>
    </source>
</evidence>
<reference evidence="8 9" key="1">
    <citation type="submission" date="2021-06" db="EMBL/GenBank/DDBJ databases">
        <authorList>
            <person name="Palmer J.M."/>
        </authorList>
    </citation>
    <scope>NUCLEOTIDE SEQUENCE [LARGE SCALE GENOMIC DNA]</scope>
    <source>
        <strain evidence="8 9">XR_2019</strain>
        <tissue evidence="8">Muscle</tissue>
    </source>
</reference>
<evidence type="ECO:0000256" key="1">
    <source>
        <dbReference type="ARBA" id="ARBA00004633"/>
    </source>
</evidence>
<keyword evidence="4" id="KW-0967">Endosome</keyword>
<comment type="caution">
    <text evidence="8">The sequence shown here is derived from an EMBL/GenBank/DDBJ whole genome shotgun (WGS) entry which is preliminary data.</text>
</comment>
<dbReference type="Pfam" id="PF07200">
    <property type="entry name" value="Mod_r"/>
    <property type="match status" value="1"/>
</dbReference>
<evidence type="ECO:0000256" key="4">
    <source>
        <dbReference type="ARBA" id="ARBA00022753"/>
    </source>
</evidence>
<keyword evidence="9" id="KW-1185">Reference proteome</keyword>
<keyword evidence="3" id="KW-0813">Transport</keyword>
<gene>
    <name evidence="8" type="ORF">XENORESO_006439</name>
</gene>